<keyword evidence="2" id="KW-1185">Reference proteome</keyword>
<comment type="caution">
    <text evidence="1">The sequence shown here is derived from an EMBL/GenBank/DDBJ whole genome shotgun (WGS) entry which is preliminary data.</text>
</comment>
<gene>
    <name evidence="1" type="ORF">KCG44_11460</name>
</gene>
<evidence type="ECO:0000313" key="1">
    <source>
        <dbReference type="EMBL" id="MBV7257403.1"/>
    </source>
</evidence>
<protein>
    <submittedName>
        <fullName evidence="1">Uncharacterized protein</fullName>
    </submittedName>
</protein>
<sequence>MDSVNGVFAVAEDQADEPEFETPPVFVEQDERRMHVRAYNHWAGLLNGREFPAPDDYAPEMLDDFGANSVLLDFTAGSQKPVLRYVGDWLREECDLEVGETGVEAVPSRSLLSRLTDHYFEIIANRAPIGFEAEFTSRRGNNTLYRGILMPLSADGSTIDHVYGVINWKELAEPEMEAALAAEAGFAELSLAPTEGVDFADGADGADDAEKRAGGGVADCLTRARDAADALNKSDDRSRLALYEALSSAWDFHLSTLGAPDEYARLLSQNGLKVQQRAPMTPVVKLIFGKDYDKTRLTEYAAALSHAARADVSEDGFGAFIQTFDGGLKGMVKAERAARRAESAKPTVDRNAALRDKLRAAKSIAVLPLDVPGDEEFVLVVARRNADGGLGVVGAVGHHEELVDRALRRL</sequence>
<accession>A0ABS6SH85</accession>
<proteinExistence type="predicted"/>
<dbReference type="EMBL" id="JAGSPA010000003">
    <property type="protein sequence ID" value="MBV7257403.1"/>
    <property type="molecule type" value="Genomic_DNA"/>
</dbReference>
<evidence type="ECO:0000313" key="2">
    <source>
        <dbReference type="Proteomes" id="UP000722336"/>
    </source>
</evidence>
<name>A0ABS6SH85_9SPHN</name>
<reference evidence="1 2" key="1">
    <citation type="submission" date="2021-04" db="EMBL/GenBank/DDBJ databases">
        <authorList>
            <person name="Pira H."/>
            <person name="Risdian C."/>
            <person name="Wink J."/>
        </authorList>
    </citation>
    <scope>NUCLEOTIDE SEQUENCE [LARGE SCALE GENOMIC DNA]</scope>
    <source>
        <strain evidence="1 2">WHA3</strain>
    </source>
</reference>
<organism evidence="1 2">
    <name type="scientific">Pacificimonas pallii</name>
    <dbReference type="NCBI Taxonomy" id="2827236"/>
    <lineage>
        <taxon>Bacteria</taxon>
        <taxon>Pseudomonadati</taxon>
        <taxon>Pseudomonadota</taxon>
        <taxon>Alphaproteobacteria</taxon>
        <taxon>Sphingomonadales</taxon>
        <taxon>Sphingosinicellaceae</taxon>
        <taxon>Pacificimonas</taxon>
    </lineage>
</organism>
<dbReference type="RefSeq" id="WP_218446214.1">
    <property type="nucleotide sequence ID" value="NZ_JAGSPA010000003.1"/>
</dbReference>
<dbReference type="Proteomes" id="UP000722336">
    <property type="component" value="Unassembled WGS sequence"/>
</dbReference>